<comment type="caution">
    <text evidence="13">The sequence shown here is derived from an EMBL/GenBank/DDBJ whole genome shotgun (WGS) entry which is preliminary data.</text>
</comment>
<dbReference type="Gene3D" id="1.10.1370.10">
    <property type="entry name" value="Neurolysin, domain 3"/>
    <property type="match status" value="1"/>
</dbReference>
<feature type="domain" description="Oligopeptidase A N-terminal" evidence="12">
    <location>
        <begin position="116"/>
        <end position="238"/>
    </location>
</feature>
<dbReference type="InterPro" id="IPR034005">
    <property type="entry name" value="M3A_DCP"/>
</dbReference>
<keyword evidence="2 9" id="KW-0645">Protease</keyword>
<evidence type="ECO:0000256" key="1">
    <source>
        <dbReference type="ARBA" id="ARBA00006040"/>
    </source>
</evidence>
<dbReference type="InterPro" id="IPR001567">
    <property type="entry name" value="Pept_M3A_M3B_dom"/>
</dbReference>
<protein>
    <recommendedName>
        <fullName evidence="8">oligopeptidase A</fullName>
        <ecNumber evidence="8">3.4.24.70</ecNumber>
    </recommendedName>
</protein>
<evidence type="ECO:0000256" key="7">
    <source>
        <dbReference type="ARBA" id="ARBA00024603"/>
    </source>
</evidence>
<dbReference type="GO" id="GO:0005829">
    <property type="term" value="C:cytosol"/>
    <property type="evidence" value="ECO:0007669"/>
    <property type="project" value="UniProtKB-ARBA"/>
</dbReference>
<dbReference type="Pfam" id="PF19310">
    <property type="entry name" value="TOP_N"/>
    <property type="match status" value="1"/>
</dbReference>
<name>A0A9W6EXX4_9CHLO</name>
<dbReference type="Pfam" id="PF01432">
    <property type="entry name" value="Peptidase_M3"/>
    <property type="match status" value="1"/>
</dbReference>
<dbReference type="GO" id="GO:0006518">
    <property type="term" value="P:peptide metabolic process"/>
    <property type="evidence" value="ECO:0007669"/>
    <property type="project" value="TreeGrafter"/>
</dbReference>
<dbReference type="InterPro" id="IPR045666">
    <property type="entry name" value="OpdA_N"/>
</dbReference>
<dbReference type="FunFam" id="3.40.390.10:FF:000009">
    <property type="entry name" value="Oligopeptidase A"/>
    <property type="match status" value="1"/>
</dbReference>
<dbReference type="InterPro" id="IPR045090">
    <property type="entry name" value="Pept_M3A_M3B"/>
</dbReference>
<dbReference type="FunFam" id="1.10.1370.40:FF:000005">
    <property type="entry name" value="Organellar oligopeptidase A, chloroplastic/mitochondrial"/>
    <property type="match status" value="1"/>
</dbReference>
<keyword evidence="14" id="KW-1185">Reference proteome</keyword>
<dbReference type="CDD" id="cd06456">
    <property type="entry name" value="M3A_DCP"/>
    <property type="match status" value="1"/>
</dbReference>
<evidence type="ECO:0000256" key="6">
    <source>
        <dbReference type="ARBA" id="ARBA00023049"/>
    </source>
</evidence>
<evidence type="ECO:0000256" key="9">
    <source>
        <dbReference type="RuleBase" id="RU003435"/>
    </source>
</evidence>
<feature type="coiled-coil region" evidence="10">
    <location>
        <begin position="374"/>
        <end position="401"/>
    </location>
</feature>
<keyword evidence="6 9" id="KW-0482">Metalloprotease</keyword>
<dbReference type="AlphaFoldDB" id="A0A9W6EXX4"/>
<keyword evidence="5 9" id="KW-0862">Zinc</keyword>
<feature type="domain" description="Peptidase M3A/M3B catalytic" evidence="11">
    <location>
        <begin position="318"/>
        <end position="775"/>
    </location>
</feature>
<dbReference type="GO" id="GO:0004222">
    <property type="term" value="F:metalloendopeptidase activity"/>
    <property type="evidence" value="ECO:0007669"/>
    <property type="project" value="UniProtKB-EC"/>
</dbReference>
<sequence>MMRASYLLSKRCSTIRSACRPIAFYQPRRTISVGQVLAESPRVTPSRRAFLTGLATVPAVAFGAKRYFGSRNMATDAAAVEAAVSAATSADSNPLLADVSLPKYDEIKPEHVVPGVRQLLSDLHSAIDQLEAHVTPSWSGLVEPLERIGDRHQRVWGIVSHLKGVKDSPELRAAVEEVQPENVKLSLRLSQSKPLYSAFKALREGPEWTSLSSAQQRIVDNELRDFVLGGVALEGESKERFNSIQQELTQLATKFSNNVLDATKSFKKLLTDPGDVAGLPATSLGLAAQLAAREGHEGATPESGPWLITLDFPSYFPVMTHAKNRALREEVYRAYISRASSGDSDNGPLIERVLELRAEKSKLLGFDNFAQLSMASKMATLDKAEELLEELRSASHAAAERDKEDVQAFANSQGFEGQLEWWDVSYWAERLRESKYNISDEELRPYFALPNVLEGLFKLANRLFDVDVVPADGEAPVWHPDVGFFKVLKSGQPKAYFYLDPYSRPAEKRGGAWMAEVVGQSRLLAAPGEAVRLPVAHMVCNQMEPVGGKPSLMTFREVETLFHEFGHALQHMLTEVTEGLASGIRNIEWDAVELPSQFMENWAYDRATLYSFAKHYESGEPLPEELYSRLKAAKNYRSGTMMLRQLHFSCVDLELHARFKPGQGKSVFDVDQEVAARTLVMKPLPEDRFLCSFSHIFAGGYSAGYYSYKWAEVLSADAFNAFEEAGLDDEAAVRATGARFRDTVLALGGSVPPADVFVRFRGREPSTKPLLQHNGLLAVAAA</sequence>
<evidence type="ECO:0000256" key="4">
    <source>
        <dbReference type="ARBA" id="ARBA00022801"/>
    </source>
</evidence>
<evidence type="ECO:0000256" key="8">
    <source>
        <dbReference type="ARBA" id="ARBA00026100"/>
    </source>
</evidence>
<reference evidence="13 14" key="1">
    <citation type="journal article" date="2023" name="Commun. Biol.">
        <title>Reorganization of the ancestral sex-determining regions during the evolution of trioecy in Pleodorina starrii.</title>
        <authorList>
            <person name="Takahashi K."/>
            <person name="Suzuki S."/>
            <person name="Kawai-Toyooka H."/>
            <person name="Yamamoto K."/>
            <person name="Hamaji T."/>
            <person name="Ootsuki R."/>
            <person name="Yamaguchi H."/>
            <person name="Kawachi M."/>
            <person name="Higashiyama T."/>
            <person name="Nozaki H."/>
        </authorList>
    </citation>
    <scope>NUCLEOTIDE SEQUENCE [LARGE SCALE GENOMIC DNA]</scope>
    <source>
        <strain evidence="13 14">NIES-4479</strain>
    </source>
</reference>
<dbReference type="InterPro" id="IPR024079">
    <property type="entry name" value="MetalloPept_cat_dom_sf"/>
</dbReference>
<comment type="similarity">
    <text evidence="1 9">Belongs to the peptidase M3 family.</text>
</comment>
<evidence type="ECO:0000259" key="11">
    <source>
        <dbReference type="Pfam" id="PF01432"/>
    </source>
</evidence>
<dbReference type="Proteomes" id="UP001165080">
    <property type="component" value="Unassembled WGS sequence"/>
</dbReference>
<proteinExistence type="inferred from homology"/>
<keyword evidence="3 9" id="KW-0479">Metal-binding</keyword>
<dbReference type="EC" id="3.4.24.70" evidence="8"/>
<dbReference type="InterPro" id="IPR024077">
    <property type="entry name" value="Neurolysin/TOP_dom2"/>
</dbReference>
<evidence type="ECO:0000256" key="5">
    <source>
        <dbReference type="ARBA" id="ARBA00022833"/>
    </source>
</evidence>
<keyword evidence="10" id="KW-0175">Coiled coil</keyword>
<dbReference type="PANTHER" id="PTHR11804">
    <property type="entry name" value="PROTEASE M3 THIMET OLIGOPEPTIDASE-RELATED"/>
    <property type="match status" value="1"/>
</dbReference>
<gene>
    <name evidence="13" type="primary">PLEST004373</name>
    <name evidence="13" type="ORF">PLESTB_000189600</name>
</gene>
<comment type="catalytic activity">
    <reaction evidence="7">
        <text>Hydrolysis of oligopeptides, with broad specificity. Gly or Ala commonly occur as P1 or P1' residues, but more distant residues are also important, as is shown by the fact that Z-Gly-Pro-Gly-|-Gly-Pro-Ala is cleaved, but not Z-(Gly)(5).</text>
        <dbReference type="EC" id="3.4.24.70"/>
    </reaction>
</comment>
<evidence type="ECO:0000313" key="13">
    <source>
        <dbReference type="EMBL" id="GLC49167.1"/>
    </source>
</evidence>
<dbReference type="Gene3D" id="3.40.390.10">
    <property type="entry name" value="Collagenase (Catalytic Domain)"/>
    <property type="match status" value="1"/>
</dbReference>
<comment type="cofactor">
    <cofactor evidence="9">
        <name>Zn(2+)</name>
        <dbReference type="ChEBI" id="CHEBI:29105"/>
    </cofactor>
    <text evidence="9">Binds 1 zinc ion.</text>
</comment>
<evidence type="ECO:0000256" key="3">
    <source>
        <dbReference type="ARBA" id="ARBA00022723"/>
    </source>
</evidence>
<dbReference type="GO" id="GO:0046872">
    <property type="term" value="F:metal ion binding"/>
    <property type="evidence" value="ECO:0007669"/>
    <property type="project" value="UniProtKB-UniRule"/>
</dbReference>
<accession>A0A9W6EXX4</accession>
<dbReference type="GO" id="GO:0006508">
    <property type="term" value="P:proteolysis"/>
    <property type="evidence" value="ECO:0007669"/>
    <property type="project" value="UniProtKB-KW"/>
</dbReference>
<dbReference type="SUPFAM" id="SSF55486">
    <property type="entry name" value="Metalloproteases ('zincins'), catalytic domain"/>
    <property type="match status" value="1"/>
</dbReference>
<keyword evidence="4 9" id="KW-0378">Hydrolase</keyword>
<evidence type="ECO:0000256" key="2">
    <source>
        <dbReference type="ARBA" id="ARBA00022670"/>
    </source>
</evidence>
<dbReference type="EMBL" id="BRXU01000002">
    <property type="protein sequence ID" value="GLC49167.1"/>
    <property type="molecule type" value="Genomic_DNA"/>
</dbReference>
<evidence type="ECO:0000256" key="10">
    <source>
        <dbReference type="SAM" id="Coils"/>
    </source>
</evidence>
<dbReference type="PANTHER" id="PTHR11804:SF83">
    <property type="entry name" value="LD37516P"/>
    <property type="match status" value="1"/>
</dbReference>
<evidence type="ECO:0000259" key="12">
    <source>
        <dbReference type="Pfam" id="PF19310"/>
    </source>
</evidence>
<evidence type="ECO:0000313" key="14">
    <source>
        <dbReference type="Proteomes" id="UP001165080"/>
    </source>
</evidence>
<organism evidence="13 14">
    <name type="scientific">Pleodorina starrii</name>
    <dbReference type="NCBI Taxonomy" id="330485"/>
    <lineage>
        <taxon>Eukaryota</taxon>
        <taxon>Viridiplantae</taxon>
        <taxon>Chlorophyta</taxon>
        <taxon>core chlorophytes</taxon>
        <taxon>Chlorophyceae</taxon>
        <taxon>CS clade</taxon>
        <taxon>Chlamydomonadales</taxon>
        <taxon>Volvocaceae</taxon>
        <taxon>Pleodorina</taxon>
    </lineage>
</organism>
<dbReference type="OrthoDB" id="534666at2759"/>